<feature type="compositionally biased region" description="Acidic residues" evidence="1">
    <location>
        <begin position="309"/>
        <end position="319"/>
    </location>
</feature>
<gene>
    <name evidence="2" type="ORF">HTSR_1588</name>
</gene>
<accession>A0A1D8S5X6</accession>
<reference evidence="2 3" key="1">
    <citation type="submission" date="2016-06" db="EMBL/GenBank/DDBJ databases">
        <title>Discovery of anaerobic lithoheterotrophic haloarchaeon capable of sulfur respiration by hydrogen and formate.</title>
        <authorList>
            <person name="Sorokin D.Y."/>
            <person name="Kublanov I.V."/>
            <person name="Roman P."/>
            <person name="Sinninghe Damste J.S."/>
            <person name="Golyshin P.N."/>
            <person name="Rojo D."/>
            <person name="Ciordia S."/>
            <person name="Mena Md.C."/>
            <person name="Ferrer M."/>
            <person name="Smedile F."/>
            <person name="Messina E."/>
            <person name="La Cono V."/>
            <person name="Yakimov M.M."/>
        </authorList>
    </citation>
    <scope>NUCLEOTIDE SEQUENCE [LARGE SCALE GENOMIC DNA]</scope>
    <source>
        <strain evidence="2 3">HTSR1</strain>
    </source>
</reference>
<dbReference type="Pfam" id="PF23373">
    <property type="entry name" value="DUF7093"/>
    <property type="match status" value="1"/>
</dbReference>
<dbReference type="RefSeq" id="WP_070365430.1">
    <property type="nucleotide sequence ID" value="NZ_CP016070.1"/>
</dbReference>
<dbReference type="Proteomes" id="UP000185608">
    <property type="component" value="Chromosome"/>
</dbReference>
<feature type="compositionally biased region" description="Low complexity" evidence="1">
    <location>
        <begin position="225"/>
        <end position="252"/>
    </location>
</feature>
<dbReference type="STRING" id="1873524.HSR6_1657"/>
<feature type="region of interest" description="Disordered" evidence="1">
    <location>
        <begin position="45"/>
        <end position="384"/>
    </location>
</feature>
<dbReference type="GeneID" id="29829577"/>
<dbReference type="PATRIC" id="fig|1855411.3.peg.1592"/>
<name>A0A1D8S5X6_9EURY</name>
<feature type="compositionally biased region" description="Acidic residues" evidence="1">
    <location>
        <begin position="157"/>
        <end position="192"/>
    </location>
</feature>
<protein>
    <submittedName>
        <fullName evidence="2">Uncharacterized protein</fullName>
    </submittedName>
</protein>
<dbReference type="AlphaFoldDB" id="A0A1D8S5X6"/>
<feature type="compositionally biased region" description="Acidic residues" evidence="1">
    <location>
        <begin position="253"/>
        <end position="266"/>
    </location>
</feature>
<evidence type="ECO:0000313" key="2">
    <source>
        <dbReference type="EMBL" id="AOW80760.1"/>
    </source>
</evidence>
<feature type="compositionally biased region" description="Low complexity" evidence="1">
    <location>
        <begin position="193"/>
        <end position="202"/>
    </location>
</feature>
<sequence>MGLRCSLLGHAFGEPVTERDREQRGDEAVVTIRKIKTCDRCGAEQVISENTEVRHLGAADSEPEPEPESEPAPVSESAEAEADTAVDVSELVEDAEAEPSVEADTDESITDTEPSVEADTDESITDTEPSVETDTDESIAEGEDAVILDDSAGPDEATTEPDDSEPASPESVEEVDTAESEDTGVVIEDEPADATADTAEPASMFGTETEESMAEPTDPAEASGPADSETATDTPTETTAAAESTTEATDTPAEPDGETGAGDEAEPSAATAETDESPIEGTGDWPAADQEAATDAAAETGGWSASPPGDEEPPADDDPAFQFDTQSESAAAEPASGNRGPSGITSEGPLEVDEDPDSPAQSLECPECGFTEGPGSSLRAGDICPECHRGYLAGRR</sequence>
<evidence type="ECO:0000313" key="3">
    <source>
        <dbReference type="Proteomes" id="UP000185608"/>
    </source>
</evidence>
<feature type="compositionally biased region" description="Low complexity" evidence="1">
    <location>
        <begin position="287"/>
        <end position="300"/>
    </location>
</feature>
<organism evidence="2 3">
    <name type="scientific">Halodesulfurarchaeum formicicum</name>
    <dbReference type="NCBI Taxonomy" id="1873524"/>
    <lineage>
        <taxon>Archaea</taxon>
        <taxon>Methanobacteriati</taxon>
        <taxon>Methanobacteriota</taxon>
        <taxon>Stenosarchaea group</taxon>
        <taxon>Halobacteria</taxon>
        <taxon>Halobacteriales</taxon>
        <taxon>Halobacteriaceae</taxon>
        <taxon>Halodesulfurarchaeum</taxon>
    </lineage>
</organism>
<evidence type="ECO:0000256" key="1">
    <source>
        <dbReference type="SAM" id="MobiDB-lite"/>
    </source>
</evidence>
<feature type="compositionally biased region" description="Acidic residues" evidence="1">
    <location>
        <begin position="78"/>
        <end position="147"/>
    </location>
</feature>
<dbReference type="InterPro" id="IPR055519">
    <property type="entry name" value="DUF7093"/>
</dbReference>
<proteinExistence type="predicted"/>
<dbReference type="EMBL" id="CP016070">
    <property type="protein sequence ID" value="AOW80760.1"/>
    <property type="molecule type" value="Genomic_DNA"/>
</dbReference>
<dbReference type="KEGG" id="halh:HTSR_1588"/>